<dbReference type="InterPro" id="IPR011009">
    <property type="entry name" value="Kinase-like_dom_sf"/>
</dbReference>
<comment type="subcellular location">
    <subcellularLocation>
        <location evidence="1">Membrane</location>
        <topology evidence="1">Single-pass type I membrane protein</topology>
    </subcellularLocation>
</comment>
<evidence type="ECO:0000256" key="6">
    <source>
        <dbReference type="ARBA" id="ARBA00023136"/>
    </source>
</evidence>
<name>A0ABU6T712_9FABA</name>
<feature type="compositionally biased region" description="Polar residues" evidence="8">
    <location>
        <begin position="177"/>
        <end position="198"/>
    </location>
</feature>
<evidence type="ECO:0000256" key="8">
    <source>
        <dbReference type="SAM" id="MobiDB-lite"/>
    </source>
</evidence>
<dbReference type="InterPro" id="IPR008271">
    <property type="entry name" value="Ser/Thr_kinase_AS"/>
</dbReference>
<keyword evidence="5" id="KW-1133">Transmembrane helix</keyword>
<keyword evidence="7" id="KW-0325">Glycoprotein</keyword>
<dbReference type="InterPro" id="IPR045874">
    <property type="entry name" value="LRK10/LRL21-25-like"/>
</dbReference>
<feature type="domain" description="Protein kinase" evidence="9">
    <location>
        <begin position="1"/>
        <end position="204"/>
    </location>
</feature>
<dbReference type="PANTHER" id="PTHR27009">
    <property type="entry name" value="RUST RESISTANCE KINASE LR10-RELATED"/>
    <property type="match status" value="1"/>
</dbReference>
<evidence type="ECO:0000256" key="5">
    <source>
        <dbReference type="ARBA" id="ARBA00022989"/>
    </source>
</evidence>
<evidence type="ECO:0000259" key="9">
    <source>
        <dbReference type="PROSITE" id="PS50011"/>
    </source>
</evidence>
<organism evidence="10 11">
    <name type="scientific">Stylosanthes scabra</name>
    <dbReference type="NCBI Taxonomy" id="79078"/>
    <lineage>
        <taxon>Eukaryota</taxon>
        <taxon>Viridiplantae</taxon>
        <taxon>Streptophyta</taxon>
        <taxon>Embryophyta</taxon>
        <taxon>Tracheophyta</taxon>
        <taxon>Spermatophyta</taxon>
        <taxon>Magnoliopsida</taxon>
        <taxon>eudicotyledons</taxon>
        <taxon>Gunneridae</taxon>
        <taxon>Pentapetalae</taxon>
        <taxon>rosids</taxon>
        <taxon>fabids</taxon>
        <taxon>Fabales</taxon>
        <taxon>Fabaceae</taxon>
        <taxon>Papilionoideae</taxon>
        <taxon>50 kb inversion clade</taxon>
        <taxon>dalbergioids sensu lato</taxon>
        <taxon>Dalbergieae</taxon>
        <taxon>Pterocarpus clade</taxon>
        <taxon>Stylosanthes</taxon>
    </lineage>
</organism>
<evidence type="ECO:0000256" key="2">
    <source>
        <dbReference type="ARBA" id="ARBA00022527"/>
    </source>
</evidence>
<accession>A0ABU6T712</accession>
<protein>
    <recommendedName>
        <fullName evidence="9">Protein kinase domain-containing protein</fullName>
    </recommendedName>
</protein>
<keyword evidence="11" id="KW-1185">Reference proteome</keyword>
<evidence type="ECO:0000256" key="1">
    <source>
        <dbReference type="ARBA" id="ARBA00004479"/>
    </source>
</evidence>
<dbReference type="Pfam" id="PF00069">
    <property type="entry name" value="Pkinase"/>
    <property type="match status" value="1"/>
</dbReference>
<keyword evidence="4" id="KW-0732">Signal</keyword>
<dbReference type="InterPro" id="IPR000719">
    <property type="entry name" value="Prot_kinase_dom"/>
</dbReference>
<keyword evidence="3" id="KW-0812">Transmembrane</keyword>
<proteinExistence type="predicted"/>
<evidence type="ECO:0000256" key="3">
    <source>
        <dbReference type="ARBA" id="ARBA00022692"/>
    </source>
</evidence>
<keyword evidence="2" id="KW-0418">Kinase</keyword>
<evidence type="ECO:0000256" key="4">
    <source>
        <dbReference type="ARBA" id="ARBA00022729"/>
    </source>
</evidence>
<dbReference type="PROSITE" id="PS00108">
    <property type="entry name" value="PROTEIN_KINASE_ST"/>
    <property type="match status" value="1"/>
</dbReference>
<dbReference type="Proteomes" id="UP001341840">
    <property type="component" value="Unassembled WGS sequence"/>
</dbReference>
<keyword evidence="2" id="KW-0808">Transferase</keyword>
<feature type="region of interest" description="Disordered" evidence="8">
    <location>
        <begin position="150"/>
        <end position="204"/>
    </location>
</feature>
<dbReference type="PROSITE" id="PS50011">
    <property type="entry name" value="PROTEIN_KINASE_DOM"/>
    <property type="match status" value="1"/>
</dbReference>
<dbReference type="Gene3D" id="1.10.510.10">
    <property type="entry name" value="Transferase(Phosphotransferase) domain 1"/>
    <property type="match status" value="1"/>
</dbReference>
<keyword evidence="2" id="KW-0723">Serine/threonine-protein kinase</keyword>
<evidence type="ECO:0000313" key="10">
    <source>
        <dbReference type="EMBL" id="MED6144154.1"/>
    </source>
</evidence>
<evidence type="ECO:0000256" key="7">
    <source>
        <dbReference type="ARBA" id="ARBA00023180"/>
    </source>
</evidence>
<sequence>MSGGFKVKLGKGGFGAVYNEKLRSGSDVTIKMLNQSNANGHDFINEVARIGRIHHVNVEGTVPLSYEKCMKYLSRWLVAYLHQGCDMQILHFDIKPYNILLDDNFVSKVSDFGLTKLYPVDDSTITLTAARETLGDRPSMNKVVQMLEGNNDGSLAMPPTPSFYSNEASRHDKEINSDQALSMDSSSTSYHGETTTYYSMEDDD</sequence>
<dbReference type="SUPFAM" id="SSF56112">
    <property type="entry name" value="Protein kinase-like (PK-like)"/>
    <property type="match status" value="1"/>
</dbReference>
<dbReference type="Gene3D" id="3.30.200.20">
    <property type="entry name" value="Phosphorylase Kinase, domain 1"/>
    <property type="match status" value="1"/>
</dbReference>
<reference evidence="10 11" key="1">
    <citation type="journal article" date="2023" name="Plants (Basel)">
        <title>Bridging the Gap: Combining Genomics and Transcriptomics Approaches to Understand Stylosanthes scabra, an Orphan Legume from the Brazilian Caatinga.</title>
        <authorList>
            <person name="Ferreira-Neto J.R.C."/>
            <person name="da Silva M.D."/>
            <person name="Binneck E."/>
            <person name="de Melo N.F."/>
            <person name="da Silva R.H."/>
            <person name="de Melo A.L.T.M."/>
            <person name="Pandolfi V."/>
            <person name="Bustamante F.O."/>
            <person name="Brasileiro-Vidal A.C."/>
            <person name="Benko-Iseppon A.M."/>
        </authorList>
    </citation>
    <scope>NUCLEOTIDE SEQUENCE [LARGE SCALE GENOMIC DNA]</scope>
    <source>
        <tissue evidence="10">Leaves</tissue>
    </source>
</reference>
<keyword evidence="6" id="KW-0472">Membrane</keyword>
<gene>
    <name evidence="10" type="ORF">PIB30_012806</name>
</gene>
<dbReference type="EMBL" id="JASCZI010090653">
    <property type="protein sequence ID" value="MED6144154.1"/>
    <property type="molecule type" value="Genomic_DNA"/>
</dbReference>
<evidence type="ECO:0000313" key="11">
    <source>
        <dbReference type="Proteomes" id="UP001341840"/>
    </source>
</evidence>
<dbReference type="SMART" id="SM00220">
    <property type="entry name" value="S_TKc"/>
    <property type="match status" value="1"/>
</dbReference>
<comment type="caution">
    <text evidence="10">The sequence shown here is derived from an EMBL/GenBank/DDBJ whole genome shotgun (WGS) entry which is preliminary data.</text>
</comment>